<dbReference type="EMBL" id="BAAARV010000019">
    <property type="protein sequence ID" value="GAA2340792.1"/>
    <property type="molecule type" value="Genomic_DNA"/>
</dbReference>
<evidence type="ECO:0000313" key="3">
    <source>
        <dbReference type="Proteomes" id="UP001501444"/>
    </source>
</evidence>
<proteinExistence type="predicted"/>
<keyword evidence="3" id="KW-1185">Reference proteome</keyword>
<reference evidence="2 3" key="1">
    <citation type="journal article" date="2019" name="Int. J. Syst. Evol. Microbiol.">
        <title>The Global Catalogue of Microorganisms (GCM) 10K type strain sequencing project: providing services to taxonomists for standard genome sequencing and annotation.</title>
        <authorList>
            <consortium name="The Broad Institute Genomics Platform"/>
            <consortium name="The Broad Institute Genome Sequencing Center for Infectious Disease"/>
            <person name="Wu L."/>
            <person name="Ma J."/>
        </authorList>
    </citation>
    <scope>NUCLEOTIDE SEQUENCE [LARGE SCALE GENOMIC DNA]</scope>
    <source>
        <strain evidence="2 3">JCM 3272</strain>
    </source>
</reference>
<organism evidence="2 3">
    <name type="scientific">Dactylosporangium salmoneum</name>
    <dbReference type="NCBI Taxonomy" id="53361"/>
    <lineage>
        <taxon>Bacteria</taxon>
        <taxon>Bacillati</taxon>
        <taxon>Actinomycetota</taxon>
        <taxon>Actinomycetes</taxon>
        <taxon>Micromonosporales</taxon>
        <taxon>Micromonosporaceae</taxon>
        <taxon>Dactylosporangium</taxon>
    </lineage>
</organism>
<accession>A0ABN3FZ49</accession>
<evidence type="ECO:0000256" key="1">
    <source>
        <dbReference type="SAM" id="MobiDB-lite"/>
    </source>
</evidence>
<comment type="caution">
    <text evidence="2">The sequence shown here is derived from an EMBL/GenBank/DDBJ whole genome shotgun (WGS) entry which is preliminary data.</text>
</comment>
<dbReference type="Proteomes" id="UP001501444">
    <property type="component" value="Unassembled WGS sequence"/>
</dbReference>
<sequence length="271" mass="29182">MRSPVTLLPRLPLIAAGPDPPGRSGEGGGGTLAVMRNRSREGAAEFFRGYGVLGLPFASGHVLAMRKFVVSSFRRRHRGPVHWLTEHMACSGTPRPLRRPGTSPTIPSVALRGDPGVQAVSDFRLPTLVRISMIEGGAGVARAVADAAGRAGRHALELHDGLDIGADEIGLRVVFMLPGTIWRPPFEGLRAGGWSARLRSVFFEAAVPPGHYDRRAAHAYVQATLASARDRFHPALHRKRKTGPTAVADAILDGVLERLEAERETAGRPEW</sequence>
<gene>
    <name evidence="2" type="ORF">GCM10010170_023950</name>
</gene>
<protein>
    <submittedName>
        <fullName evidence="2">Uncharacterized protein</fullName>
    </submittedName>
</protein>
<feature type="region of interest" description="Disordered" evidence="1">
    <location>
        <begin position="1"/>
        <end position="29"/>
    </location>
</feature>
<name>A0ABN3FZ49_9ACTN</name>
<evidence type="ECO:0000313" key="2">
    <source>
        <dbReference type="EMBL" id="GAA2340792.1"/>
    </source>
</evidence>